<evidence type="ECO:0008006" key="2">
    <source>
        <dbReference type="Google" id="ProtNLM"/>
    </source>
</evidence>
<name>A0A5J4SP57_9ZZZZ</name>
<sequence length="410" mass="43619">MSFEGVIINKLNGGLGRGADNPDRVICLVCGCTDSEQVIYKKAIPLLDITAAETLGITAASDANNAELTHYHLSEMFRLCPGFTYYLLPVAKETTVAQLVADADVLSALRGVKDLNVIGIAGMASATVPAISADILALQGLVNTFATEHLLIDGIILEGVGQSQRLPIPDYPDLRALTAENISVVIAQDPAQAALNEAYHVRAAVGTVLGSIAVRAVHEDLGSVDVENKPGTRKGQESYSLSDQISGRWLSAALSDGTPFASLTPAQQKNLSGKGYIYAGAFADYDGFYLSGCPTAVQKSSDYAYFNYNCIWNKAARIIRKTLIPKVRSKVPTDSATGEIKSTWVSSCEGLVKQRLETMISAGNIEAADVSINPAQTVSEDTPLLIKAQVVVGQIVHEFEVDLGLTSKIE</sequence>
<dbReference type="EMBL" id="SNRY01000104">
    <property type="protein sequence ID" value="KAA6347163.1"/>
    <property type="molecule type" value="Genomic_DNA"/>
</dbReference>
<dbReference type="AlphaFoldDB" id="A0A5J4SP57"/>
<dbReference type="Pfam" id="PF10758">
    <property type="entry name" value="DUF2586"/>
    <property type="match status" value="1"/>
</dbReference>
<protein>
    <recommendedName>
        <fullName evidence="2">DUF2586 family protein</fullName>
    </recommendedName>
</protein>
<comment type="caution">
    <text evidence="1">The sequence shown here is derived from an EMBL/GenBank/DDBJ whole genome shotgun (WGS) entry which is preliminary data.</text>
</comment>
<evidence type="ECO:0000313" key="1">
    <source>
        <dbReference type="EMBL" id="KAA6347163.1"/>
    </source>
</evidence>
<proteinExistence type="predicted"/>
<dbReference type="InterPro" id="IPR019694">
    <property type="entry name" value="Phage_HP1_Orf23"/>
</dbReference>
<organism evidence="1">
    <name type="scientific">termite gut metagenome</name>
    <dbReference type="NCBI Taxonomy" id="433724"/>
    <lineage>
        <taxon>unclassified sequences</taxon>
        <taxon>metagenomes</taxon>
        <taxon>organismal metagenomes</taxon>
    </lineage>
</organism>
<accession>A0A5J4SP57</accession>
<gene>
    <name evidence="1" type="ORF">EZS27_005332</name>
</gene>
<reference evidence="1" key="1">
    <citation type="submission" date="2019-03" db="EMBL/GenBank/DDBJ databases">
        <title>Single cell metagenomics reveals metabolic interactions within the superorganism composed of flagellate Streblomastix strix and complex community of Bacteroidetes bacteria on its surface.</title>
        <authorList>
            <person name="Treitli S.C."/>
            <person name="Kolisko M."/>
            <person name="Husnik F."/>
            <person name="Keeling P."/>
            <person name="Hampl V."/>
        </authorList>
    </citation>
    <scope>NUCLEOTIDE SEQUENCE</scope>
    <source>
        <strain evidence="1">STM</strain>
    </source>
</reference>